<dbReference type="InterPro" id="IPR024653">
    <property type="entry name" value="Peptidase_M10/M27/M57"/>
</dbReference>
<dbReference type="InterPro" id="IPR006626">
    <property type="entry name" value="PbH1"/>
</dbReference>
<dbReference type="OrthoDB" id="9816120at2"/>
<dbReference type="PANTHER" id="PTHR45460">
    <property type="entry name" value="SIMILAR TO CYSTEINE PROTEINASE"/>
    <property type="match status" value="1"/>
</dbReference>
<reference evidence="2 3" key="1">
    <citation type="submission" date="2016-01" db="EMBL/GenBank/DDBJ databases">
        <title>The draft genome sequence of Aquimarina sp. RZW4-3-2.</title>
        <authorList>
            <person name="Wang Y."/>
        </authorList>
    </citation>
    <scope>NUCLEOTIDE SEQUENCE [LARGE SCALE GENOMIC DNA]</scope>
    <source>
        <strain evidence="2 3">RZW4-3-2</strain>
    </source>
</reference>
<evidence type="ECO:0000256" key="1">
    <source>
        <dbReference type="ARBA" id="ARBA00022729"/>
    </source>
</evidence>
<organism evidence="2 3">
    <name type="scientific">Aquimarina aggregata</name>
    <dbReference type="NCBI Taxonomy" id="1642818"/>
    <lineage>
        <taxon>Bacteria</taxon>
        <taxon>Pseudomonadati</taxon>
        <taxon>Bacteroidota</taxon>
        <taxon>Flavobacteriia</taxon>
        <taxon>Flavobacteriales</taxon>
        <taxon>Flavobacteriaceae</taxon>
        <taxon>Aquimarina</taxon>
    </lineage>
</organism>
<comment type="caution">
    <text evidence="2">The sequence shown here is derived from an EMBL/GenBank/DDBJ whole genome shotgun (WGS) entry which is preliminary data.</text>
</comment>
<dbReference type="Gene3D" id="2.40.128.340">
    <property type="match status" value="2"/>
</dbReference>
<evidence type="ECO:0008006" key="4">
    <source>
        <dbReference type="Google" id="ProtNLM"/>
    </source>
</evidence>
<proteinExistence type="predicted"/>
<dbReference type="InterPro" id="IPR024079">
    <property type="entry name" value="MetalloPept_cat_dom_sf"/>
</dbReference>
<dbReference type="Pfam" id="PF13517">
    <property type="entry name" value="FG-GAP_3"/>
    <property type="match status" value="2"/>
</dbReference>
<dbReference type="SMART" id="SM00710">
    <property type="entry name" value="PbH1"/>
    <property type="match status" value="4"/>
</dbReference>
<keyword evidence="3" id="KW-1185">Reference proteome</keyword>
<evidence type="ECO:0000313" key="3">
    <source>
        <dbReference type="Proteomes" id="UP000076715"/>
    </source>
</evidence>
<dbReference type="AlphaFoldDB" id="A0A163CGP8"/>
<dbReference type="SUPFAM" id="SSF55486">
    <property type="entry name" value="Metalloproteases ('zincins'), catalytic domain"/>
    <property type="match status" value="1"/>
</dbReference>
<dbReference type="RefSeq" id="WP_066310055.1">
    <property type="nucleotide sequence ID" value="NZ_LQRT01000002.1"/>
</dbReference>
<protein>
    <recommendedName>
        <fullName evidence="4">Peptidase metallopeptidase domain-containing protein</fullName>
    </recommendedName>
</protein>
<dbReference type="EMBL" id="LQRT01000002">
    <property type="protein sequence ID" value="KZS42395.1"/>
    <property type="molecule type" value="Genomic_DNA"/>
</dbReference>
<sequence>MKIIKLTIKLLMITFIIYSCSKDDSLEELRTTNSTTADENDLLIKEYLFKNGLASENDDILITKEDILAGDMVYSRAYLELQMSEQKSNEKQLAYFDPYRMNYGNAANILFYNGIPQSQPQWRAALVRAVNIWNDANLCLNVRISFINSNSPFIPKTNVVLANPGSFSNPTSVIADARRPENGRAGKRIRINFQTFNASNTTDEAMTNVLVHEIGHAIGFGHTRLSRNVVTTTHIPGTATGASGDFSSVMWASASTSTTTVKPFSNGDIIAARALYPSTAMNRQQYNLSGAIDQITPVDHNGDGQEGFTVYAPSAQRINFYDVQGNGFDFISNSNAGIAGFDLKSGKDRIVALDYDGDQDDDLCLYRPGNQVVYIARSNGNGSYTNIVASHGGLAGFDMKSNIDKVVSLDYNGDGKDDLCFIRPGSQVVYIGRSNGNGTFTNVVASHGGLAGFDMKSGLDQVVALDYNGDGKDDLCFYRPGSQVVYIGRSNGNGTFTNVVASHGGLAGFDMKSRLDKVVALDYNGDGKDDLCFYRPGSQVVYIARSNGNGTFTNIVASHGGLAGFDMKSTIDKVVAMDYDNDGDDDICFIRPGSQVIYIARSNGNGTFTNLVSSHVGVASNYTGNCIN</sequence>
<dbReference type="InterPro" id="IPR013517">
    <property type="entry name" value="FG-GAP"/>
</dbReference>
<dbReference type="PANTHER" id="PTHR45460:SF2">
    <property type="entry name" value="ALPHA 1,3 GLUCANASE, GH71 FAMILY (EUROFUNG)"/>
    <property type="match status" value="1"/>
</dbReference>
<dbReference type="PROSITE" id="PS51257">
    <property type="entry name" value="PROKAR_LIPOPROTEIN"/>
    <property type="match status" value="1"/>
</dbReference>
<dbReference type="GO" id="GO:0008237">
    <property type="term" value="F:metallopeptidase activity"/>
    <property type="evidence" value="ECO:0007669"/>
    <property type="project" value="InterPro"/>
</dbReference>
<dbReference type="STRING" id="1642818.AWE51_02840"/>
<name>A0A163CGP8_9FLAO</name>
<dbReference type="Pfam" id="PF12388">
    <property type="entry name" value="Peptidase_M57"/>
    <property type="match status" value="1"/>
</dbReference>
<evidence type="ECO:0000313" key="2">
    <source>
        <dbReference type="EMBL" id="KZS42395.1"/>
    </source>
</evidence>
<gene>
    <name evidence="2" type="ORF">AWE51_02840</name>
</gene>
<dbReference type="SUPFAM" id="SSF69318">
    <property type="entry name" value="Integrin alpha N-terminal domain"/>
    <property type="match status" value="2"/>
</dbReference>
<dbReference type="Gene3D" id="3.40.390.10">
    <property type="entry name" value="Collagenase (Catalytic Domain)"/>
    <property type="match status" value="1"/>
</dbReference>
<keyword evidence="1" id="KW-0732">Signal</keyword>
<dbReference type="Proteomes" id="UP000076715">
    <property type="component" value="Unassembled WGS sequence"/>
</dbReference>
<dbReference type="InterPro" id="IPR028994">
    <property type="entry name" value="Integrin_alpha_N"/>
</dbReference>
<accession>A0A163CGP8</accession>